<keyword evidence="1" id="KW-0812">Transmembrane</keyword>
<evidence type="ECO:0000313" key="2">
    <source>
        <dbReference type="EMBL" id="TFF75519.1"/>
    </source>
</evidence>
<proteinExistence type="predicted"/>
<sequence length="88" mass="10048">MWPYRKIVTQSLKTPLMIARIMFYLALLLVFPLPMMMLSDSPAAEIGRFSYVLVTFPIAMGLMLISSLMAILIAMVESRNQQPPQGRW</sequence>
<dbReference type="EMBL" id="QORL01000021">
    <property type="protein sequence ID" value="TFF75519.1"/>
    <property type="molecule type" value="Genomic_DNA"/>
</dbReference>
<organism evidence="3 5">
    <name type="scientific">Aeromonas taiwanensis</name>
    <dbReference type="NCBI Taxonomy" id="633417"/>
    <lineage>
        <taxon>Bacteria</taxon>
        <taxon>Pseudomonadati</taxon>
        <taxon>Pseudomonadota</taxon>
        <taxon>Gammaproteobacteria</taxon>
        <taxon>Aeromonadales</taxon>
        <taxon>Aeromonadaceae</taxon>
        <taxon>Aeromonas</taxon>
    </lineage>
</organism>
<keyword evidence="4" id="KW-1185">Reference proteome</keyword>
<feature type="transmembrane region" description="Helical" evidence="1">
    <location>
        <begin position="21"/>
        <end position="39"/>
    </location>
</feature>
<evidence type="ECO:0000256" key="1">
    <source>
        <dbReference type="SAM" id="Phobius"/>
    </source>
</evidence>
<evidence type="ECO:0000313" key="4">
    <source>
        <dbReference type="Proteomes" id="UP000297720"/>
    </source>
</evidence>
<evidence type="ECO:0008006" key="6">
    <source>
        <dbReference type="Google" id="ProtNLM"/>
    </source>
</evidence>
<protein>
    <recommendedName>
        <fullName evidence="6">DUF485 domain-containing protein</fullName>
    </recommendedName>
</protein>
<feature type="transmembrane region" description="Helical" evidence="1">
    <location>
        <begin position="51"/>
        <end position="76"/>
    </location>
</feature>
<dbReference type="RefSeq" id="WP_134695818.1">
    <property type="nucleotide sequence ID" value="NZ_JAAKSV010000014.1"/>
</dbReference>
<keyword evidence="1" id="KW-1133">Transmembrane helix</keyword>
<evidence type="ECO:0000313" key="3">
    <source>
        <dbReference type="EMBL" id="TFF79808.1"/>
    </source>
</evidence>
<name>A0A5F0KAC5_9GAMM</name>
<gene>
    <name evidence="2" type="ORF">DRM93_10930</name>
    <name evidence="3" type="ORF">DRM94_10930</name>
</gene>
<dbReference type="Proteomes" id="UP000297914">
    <property type="component" value="Unassembled WGS sequence"/>
</dbReference>
<evidence type="ECO:0000313" key="5">
    <source>
        <dbReference type="Proteomes" id="UP000297914"/>
    </source>
</evidence>
<dbReference type="Proteomes" id="UP000297720">
    <property type="component" value="Unassembled WGS sequence"/>
</dbReference>
<reference evidence="3 5" key="1">
    <citation type="submission" date="2018-06" db="EMBL/GenBank/DDBJ databases">
        <title>Occurrence of a novel blaKPC-2- and qnrS2- harbouring IncP6 plasmid from Aeromonas taiwanensis isolates recovered from the river sediments.</title>
        <authorList>
            <person name="Zheng B."/>
            <person name="Yu X."/>
            <person name="Xiao Y."/>
        </authorList>
    </citation>
    <scope>NUCLEOTIDE SEQUENCE [LARGE SCALE GENOMIC DNA]</scope>
    <source>
        <strain evidence="2 4">1713</strain>
        <strain evidence="3 5">198</strain>
    </source>
</reference>
<dbReference type="AlphaFoldDB" id="A0A5F0KAC5"/>
<dbReference type="EMBL" id="QORK01000021">
    <property type="protein sequence ID" value="TFF79808.1"/>
    <property type="molecule type" value="Genomic_DNA"/>
</dbReference>
<comment type="caution">
    <text evidence="3">The sequence shown here is derived from an EMBL/GenBank/DDBJ whole genome shotgun (WGS) entry which is preliminary data.</text>
</comment>
<accession>A0A5F0KAC5</accession>
<keyword evidence="1" id="KW-0472">Membrane</keyword>